<dbReference type="Proteomes" id="UP000000851">
    <property type="component" value="Chromosome"/>
</dbReference>
<dbReference type="eggNOG" id="COG5635">
    <property type="taxonomic scope" value="Bacteria"/>
</dbReference>
<sequence>MEHDGSLSFALPVFEQHFGAPAISSGTFEIEAAASRDSFPSWRYSIASAVATCPDSAEREQPLCRVACTNPAALSWILDEIEPEATCRNANAGSHEAPSNLDRNAGGPGTSSDTQADSAIAAGLWLREALQALLDGYGSLATPLAHHSEDRLVQWGTHLASGYMTLPEHWGQTIPAMVSLPDFTHLRDLRPGGWRASQMFTEPCGDYGRWHWDRNRILKTLTEVIQRQALPTSAGTRINHERL</sequence>
<accession>C7QDG4</accession>
<evidence type="ECO:0000256" key="1">
    <source>
        <dbReference type="SAM" id="MobiDB-lite"/>
    </source>
</evidence>
<proteinExistence type="predicted"/>
<dbReference type="AlphaFoldDB" id="C7QDG4"/>
<dbReference type="EMBL" id="CP001700">
    <property type="protein sequence ID" value="ACU72757.1"/>
    <property type="molecule type" value="Genomic_DNA"/>
</dbReference>
<organism evidence="2 3">
    <name type="scientific">Catenulispora acidiphila (strain DSM 44928 / JCM 14897 / NBRC 102108 / NRRL B-24433 / ID139908)</name>
    <dbReference type="NCBI Taxonomy" id="479433"/>
    <lineage>
        <taxon>Bacteria</taxon>
        <taxon>Bacillati</taxon>
        <taxon>Actinomycetota</taxon>
        <taxon>Actinomycetes</taxon>
        <taxon>Catenulisporales</taxon>
        <taxon>Catenulisporaceae</taxon>
        <taxon>Catenulispora</taxon>
    </lineage>
</organism>
<protein>
    <submittedName>
        <fullName evidence="2">Uncharacterized protein</fullName>
    </submittedName>
</protein>
<dbReference type="InParanoid" id="C7QDG4"/>
<dbReference type="KEGG" id="cai:Caci_3863"/>
<dbReference type="OrthoDB" id="5379188at2"/>
<feature type="region of interest" description="Disordered" evidence="1">
    <location>
        <begin position="90"/>
        <end position="115"/>
    </location>
</feature>
<gene>
    <name evidence="2" type="ordered locus">Caci_3863</name>
</gene>
<keyword evidence="3" id="KW-1185">Reference proteome</keyword>
<evidence type="ECO:0000313" key="2">
    <source>
        <dbReference type="EMBL" id="ACU72757.1"/>
    </source>
</evidence>
<dbReference type="HOGENOM" id="CLU_1140959_0_0_11"/>
<reference evidence="2 3" key="1">
    <citation type="journal article" date="2009" name="Stand. Genomic Sci.">
        <title>Complete genome sequence of Catenulispora acidiphila type strain (ID 139908).</title>
        <authorList>
            <person name="Copeland A."/>
            <person name="Lapidus A."/>
            <person name="Glavina Del Rio T."/>
            <person name="Nolan M."/>
            <person name="Lucas S."/>
            <person name="Chen F."/>
            <person name="Tice H."/>
            <person name="Cheng J.F."/>
            <person name="Bruce D."/>
            <person name="Goodwin L."/>
            <person name="Pitluck S."/>
            <person name="Mikhailova N."/>
            <person name="Pati A."/>
            <person name="Ivanova N."/>
            <person name="Mavromatis K."/>
            <person name="Chen A."/>
            <person name="Palaniappan K."/>
            <person name="Chain P."/>
            <person name="Land M."/>
            <person name="Hauser L."/>
            <person name="Chang Y.J."/>
            <person name="Jeffries C.D."/>
            <person name="Chertkov O."/>
            <person name="Brettin T."/>
            <person name="Detter J.C."/>
            <person name="Han C."/>
            <person name="Ali Z."/>
            <person name="Tindall B.J."/>
            <person name="Goker M."/>
            <person name="Bristow J."/>
            <person name="Eisen J.A."/>
            <person name="Markowitz V."/>
            <person name="Hugenholtz P."/>
            <person name="Kyrpides N.C."/>
            <person name="Klenk H.P."/>
        </authorList>
    </citation>
    <scope>NUCLEOTIDE SEQUENCE [LARGE SCALE GENOMIC DNA]</scope>
    <source>
        <strain evidence="3">DSM 44928 / JCM 14897 / NBRC 102108 / NRRL B-24433 / ID139908</strain>
    </source>
</reference>
<name>C7QDG4_CATAD</name>
<evidence type="ECO:0000313" key="3">
    <source>
        <dbReference type="Proteomes" id="UP000000851"/>
    </source>
</evidence>
<dbReference type="RefSeq" id="WP_015792486.1">
    <property type="nucleotide sequence ID" value="NC_013131.1"/>
</dbReference>